<comment type="caution">
    <text evidence="1">The sequence shown here is derived from an EMBL/GenBank/DDBJ whole genome shotgun (WGS) entry which is preliminary data.</text>
</comment>
<keyword evidence="2" id="KW-1185">Reference proteome</keyword>
<evidence type="ECO:0000313" key="2">
    <source>
        <dbReference type="Proteomes" id="UP001149163"/>
    </source>
</evidence>
<dbReference type="InterPro" id="IPR052184">
    <property type="entry name" value="SDR_enzymes"/>
</dbReference>
<dbReference type="PRINTS" id="PR00081">
    <property type="entry name" value="GDHRDH"/>
</dbReference>
<organism evidence="1 2">
    <name type="scientific">Penicillium canariense</name>
    <dbReference type="NCBI Taxonomy" id="189055"/>
    <lineage>
        <taxon>Eukaryota</taxon>
        <taxon>Fungi</taxon>
        <taxon>Dikarya</taxon>
        <taxon>Ascomycota</taxon>
        <taxon>Pezizomycotina</taxon>
        <taxon>Eurotiomycetes</taxon>
        <taxon>Eurotiomycetidae</taxon>
        <taxon>Eurotiales</taxon>
        <taxon>Aspergillaceae</taxon>
        <taxon>Penicillium</taxon>
    </lineage>
</organism>
<reference evidence="1" key="1">
    <citation type="submission" date="2022-11" db="EMBL/GenBank/DDBJ databases">
        <authorList>
            <person name="Petersen C."/>
        </authorList>
    </citation>
    <scope>NUCLEOTIDE SEQUENCE</scope>
    <source>
        <strain evidence="1">IBT 26290</strain>
    </source>
</reference>
<protein>
    <submittedName>
        <fullName evidence="1">Uncharacterized protein</fullName>
    </submittedName>
</protein>
<dbReference type="GO" id="GO:0016616">
    <property type="term" value="F:oxidoreductase activity, acting on the CH-OH group of donors, NAD or NADP as acceptor"/>
    <property type="evidence" value="ECO:0007669"/>
    <property type="project" value="TreeGrafter"/>
</dbReference>
<dbReference type="PANTHER" id="PTHR45458">
    <property type="entry name" value="SHORT-CHAIN DEHYDROGENASE/REDUCTASE SDR"/>
    <property type="match status" value="1"/>
</dbReference>
<proteinExistence type="predicted"/>
<dbReference type="Gene3D" id="3.40.50.720">
    <property type="entry name" value="NAD(P)-binding Rossmann-like Domain"/>
    <property type="match status" value="1"/>
</dbReference>
<dbReference type="EMBL" id="JAPQKN010000001">
    <property type="protein sequence ID" value="KAJ5174844.1"/>
    <property type="molecule type" value="Genomic_DNA"/>
</dbReference>
<dbReference type="PANTHER" id="PTHR45458:SF1">
    <property type="entry name" value="SHORT CHAIN DEHYDROGENASE"/>
    <property type="match status" value="1"/>
</dbReference>
<dbReference type="Proteomes" id="UP001149163">
    <property type="component" value="Unassembled WGS sequence"/>
</dbReference>
<dbReference type="InterPro" id="IPR036291">
    <property type="entry name" value="NAD(P)-bd_dom_sf"/>
</dbReference>
<dbReference type="AlphaFoldDB" id="A0A9W9LT77"/>
<accession>A0A9W9LT77</accession>
<dbReference type="InterPro" id="IPR002347">
    <property type="entry name" value="SDR_fam"/>
</dbReference>
<dbReference type="SUPFAM" id="SSF51735">
    <property type="entry name" value="NAD(P)-binding Rossmann-fold domains"/>
    <property type="match status" value="1"/>
</dbReference>
<gene>
    <name evidence="1" type="ORF">N7482_000721</name>
</gene>
<name>A0A9W9LT77_9EURO</name>
<dbReference type="GeneID" id="81422022"/>
<dbReference type="OrthoDB" id="9876299at2759"/>
<reference evidence="1" key="2">
    <citation type="journal article" date="2023" name="IMA Fungus">
        <title>Comparative genomic study of the Penicillium genus elucidates a diverse pangenome and 15 lateral gene transfer events.</title>
        <authorList>
            <person name="Petersen C."/>
            <person name="Sorensen T."/>
            <person name="Nielsen M.R."/>
            <person name="Sondergaard T.E."/>
            <person name="Sorensen J.L."/>
            <person name="Fitzpatrick D.A."/>
            <person name="Frisvad J.C."/>
            <person name="Nielsen K.L."/>
        </authorList>
    </citation>
    <scope>NUCLEOTIDE SEQUENCE</scope>
    <source>
        <strain evidence="1">IBT 26290</strain>
    </source>
</reference>
<evidence type="ECO:0000313" key="1">
    <source>
        <dbReference type="EMBL" id="KAJ5174844.1"/>
    </source>
</evidence>
<dbReference type="Pfam" id="PF00106">
    <property type="entry name" value="adh_short"/>
    <property type="match status" value="1"/>
</dbReference>
<sequence length="289" mass="30950">MNQPILAILVVRTHPATLVRVDPTRTPELTSALLNFYTSLSYIKASTVAFVTGANRGLGLGLVKGFVAKPDYIVVAAVRDPAHATAQELAKLSTGEGSRVIVVKYDASVEQSAFDAVKEATDHGVDHLDYVVANAGIAKVYPFVKDVKRADILEHIEVNVLSVVSLYQATRDLLQKSAMKPVFAIMGSGAGALGRQPPIPSASYGASKSILPWYGVRINAEDEWLNTFVLDPGWVQTDMGNSAAKGWGIESAPDTIEKSTGGMVSVITEGTKEQYGGKVVLYTGEVQEW</sequence>
<dbReference type="RefSeq" id="XP_056546452.1">
    <property type="nucleotide sequence ID" value="XM_056682846.1"/>
</dbReference>